<dbReference type="CDD" id="cd11370">
    <property type="entry name" value="RNase_PH_RRP41"/>
    <property type="match status" value="1"/>
</dbReference>
<evidence type="ECO:0000256" key="6">
    <source>
        <dbReference type="ARBA" id="ARBA00058393"/>
    </source>
</evidence>
<keyword evidence="11" id="KW-1185">Reference proteome</keyword>
<dbReference type="GO" id="GO:0016075">
    <property type="term" value="P:rRNA catabolic process"/>
    <property type="evidence" value="ECO:0007669"/>
    <property type="project" value="TreeGrafter"/>
</dbReference>
<dbReference type="Pfam" id="PF01138">
    <property type="entry name" value="RNase_PH"/>
    <property type="match status" value="1"/>
</dbReference>
<name>A0A8J5QY34_9HYME</name>
<dbReference type="InterPro" id="IPR001247">
    <property type="entry name" value="ExoRNase_PH_dom1"/>
</dbReference>
<evidence type="ECO:0000256" key="5">
    <source>
        <dbReference type="ARBA" id="ARBA00022835"/>
    </source>
</evidence>
<gene>
    <name evidence="10" type="ORF">G9C98_001335</name>
</gene>
<comment type="subunit">
    <text evidence="7">Component of the RNA exosome complex.</text>
</comment>
<dbReference type="GO" id="GO:0071028">
    <property type="term" value="P:nuclear mRNA surveillance"/>
    <property type="evidence" value="ECO:0007669"/>
    <property type="project" value="TreeGrafter"/>
</dbReference>
<evidence type="ECO:0000256" key="1">
    <source>
        <dbReference type="ARBA" id="ARBA00004496"/>
    </source>
</evidence>
<reference evidence="10" key="1">
    <citation type="submission" date="2020-03" db="EMBL/GenBank/DDBJ databases">
        <authorList>
            <person name="Chebbi M.A."/>
            <person name="Drezen J.M."/>
        </authorList>
    </citation>
    <scope>NUCLEOTIDE SEQUENCE</scope>
    <source>
        <tissue evidence="10">Whole body</tissue>
    </source>
</reference>
<dbReference type="GO" id="GO:0000177">
    <property type="term" value="C:cytoplasmic exosome (RNase complex)"/>
    <property type="evidence" value="ECO:0007669"/>
    <property type="project" value="TreeGrafter"/>
</dbReference>
<evidence type="ECO:0000313" key="11">
    <source>
        <dbReference type="Proteomes" id="UP000729913"/>
    </source>
</evidence>
<dbReference type="FunFam" id="3.30.230.70:FF:000004">
    <property type="entry name" value="Exosome complex component Rrp41"/>
    <property type="match status" value="1"/>
</dbReference>
<protein>
    <recommendedName>
        <fullName evidence="8">Putative exosome complex component RRP41</fullName>
    </recommendedName>
</protein>
<keyword evidence="4" id="KW-0963">Cytoplasm</keyword>
<evidence type="ECO:0000256" key="4">
    <source>
        <dbReference type="ARBA" id="ARBA00022490"/>
    </source>
</evidence>
<dbReference type="GO" id="GO:0005730">
    <property type="term" value="C:nucleolus"/>
    <property type="evidence" value="ECO:0007669"/>
    <property type="project" value="UniProtKB-SubCell"/>
</dbReference>
<dbReference type="Proteomes" id="UP000729913">
    <property type="component" value="Unassembled WGS sequence"/>
</dbReference>
<evidence type="ECO:0000313" key="10">
    <source>
        <dbReference type="EMBL" id="KAG8034251.1"/>
    </source>
</evidence>
<sequence length="275" mass="29848">MESDQLQDQGGLRVDGRRPLELRQIKVRLGVFGQADGSAYLEQGKTKVLAAVYGPHQPRGALARSTANKSTKGLINCQYSMAVFCLSSGERKKRPRGDRKTQERSIELRHAMESIINLEQFSRSQIEIFVEVLQADGSDFCCAVNASTLALIDAGIPIKDYAIGCTVTLPDASTNYEDQETPGIGVLDANNLEENGPGVTLSIVALPETTCELTKELGLIIAAQGSGRLHLSRLEGMKVRALIGCKNIKSILDQAVRHHLTVNSLPSLYGTQTIE</sequence>
<comment type="subcellular location">
    <subcellularLocation>
        <location evidence="1">Cytoplasm</location>
    </subcellularLocation>
    <subcellularLocation>
        <location evidence="2">Nucleus</location>
        <location evidence="2">Nucleolus</location>
    </subcellularLocation>
</comment>
<evidence type="ECO:0000256" key="8">
    <source>
        <dbReference type="ARBA" id="ARBA00073078"/>
    </source>
</evidence>
<dbReference type="EMBL" id="JAAOIC020000068">
    <property type="protein sequence ID" value="KAG8034251.1"/>
    <property type="molecule type" value="Genomic_DNA"/>
</dbReference>
<dbReference type="AlphaFoldDB" id="A0A8J5QY34"/>
<evidence type="ECO:0000256" key="7">
    <source>
        <dbReference type="ARBA" id="ARBA00062379"/>
    </source>
</evidence>
<feature type="domain" description="Exoribonuclease phosphorolytic" evidence="9">
    <location>
        <begin position="21"/>
        <end position="157"/>
    </location>
</feature>
<dbReference type="PANTHER" id="PTHR11953">
    <property type="entry name" value="EXOSOME COMPLEX COMPONENT"/>
    <property type="match status" value="1"/>
</dbReference>
<dbReference type="GO" id="GO:0034475">
    <property type="term" value="P:U4 snRNA 3'-end processing"/>
    <property type="evidence" value="ECO:0007669"/>
    <property type="project" value="TreeGrafter"/>
</dbReference>
<accession>A0A8J5QY34</accession>
<comment type="similarity">
    <text evidence="3">Belongs to the RNase PH family.</text>
</comment>
<comment type="caution">
    <text evidence="10">The sequence shown here is derived from an EMBL/GenBank/DDBJ whole genome shotgun (WGS) entry which is preliminary data.</text>
</comment>
<evidence type="ECO:0000256" key="2">
    <source>
        <dbReference type="ARBA" id="ARBA00004604"/>
    </source>
</evidence>
<reference evidence="10" key="2">
    <citation type="submission" date="2021-04" db="EMBL/GenBank/DDBJ databases">
        <title>Genome-wide patterns of bracovirus chromosomal integration into multiple host tissues during parasitism.</title>
        <authorList>
            <person name="Chebbi M.A.C."/>
        </authorList>
    </citation>
    <scope>NUCLEOTIDE SEQUENCE</scope>
    <source>
        <tissue evidence="10">Whole body</tissue>
    </source>
</reference>
<dbReference type="InterPro" id="IPR050080">
    <property type="entry name" value="RNase_PH"/>
</dbReference>
<comment type="function">
    <text evidence="6">Non-catalytic component of the RNA exosome complex which has 3'-&gt;5' exoribonuclease activity and participates in a multitude of cellular RNA processing and degradation events.</text>
</comment>
<evidence type="ECO:0000256" key="3">
    <source>
        <dbReference type="ARBA" id="ARBA00006678"/>
    </source>
</evidence>
<dbReference type="OrthoDB" id="27298at2759"/>
<organism evidence="10 11">
    <name type="scientific">Cotesia typhae</name>
    <dbReference type="NCBI Taxonomy" id="2053667"/>
    <lineage>
        <taxon>Eukaryota</taxon>
        <taxon>Metazoa</taxon>
        <taxon>Ecdysozoa</taxon>
        <taxon>Arthropoda</taxon>
        <taxon>Hexapoda</taxon>
        <taxon>Insecta</taxon>
        <taxon>Pterygota</taxon>
        <taxon>Neoptera</taxon>
        <taxon>Endopterygota</taxon>
        <taxon>Hymenoptera</taxon>
        <taxon>Apocrita</taxon>
        <taxon>Ichneumonoidea</taxon>
        <taxon>Braconidae</taxon>
        <taxon>Microgastrinae</taxon>
        <taxon>Cotesia</taxon>
    </lineage>
</organism>
<proteinExistence type="inferred from homology"/>
<dbReference type="GO" id="GO:0000176">
    <property type="term" value="C:nuclear exosome (RNase complex)"/>
    <property type="evidence" value="ECO:0007669"/>
    <property type="project" value="TreeGrafter"/>
</dbReference>
<evidence type="ECO:0000259" key="9">
    <source>
        <dbReference type="Pfam" id="PF01138"/>
    </source>
</evidence>
<dbReference type="GO" id="GO:0003723">
    <property type="term" value="F:RNA binding"/>
    <property type="evidence" value="ECO:0007669"/>
    <property type="project" value="TreeGrafter"/>
</dbReference>
<dbReference type="PANTHER" id="PTHR11953:SF0">
    <property type="entry name" value="EXOSOME COMPLEX COMPONENT RRP41"/>
    <property type="match status" value="1"/>
</dbReference>
<dbReference type="GO" id="GO:0071051">
    <property type="term" value="P:poly(A)-dependent snoRNA 3'-end processing"/>
    <property type="evidence" value="ECO:0007669"/>
    <property type="project" value="TreeGrafter"/>
</dbReference>
<keyword evidence="5" id="KW-0271">Exosome</keyword>